<evidence type="ECO:0000256" key="1">
    <source>
        <dbReference type="ARBA" id="ARBA00010396"/>
    </source>
</evidence>
<name>A0A6L9SPC3_9BIFI</name>
<dbReference type="HAMAP" id="MF_01007">
    <property type="entry name" value="16SrRNA_methyltr_H"/>
    <property type="match status" value="1"/>
</dbReference>
<keyword evidence="2 6" id="KW-0698">rRNA processing</keyword>
<organism evidence="8 9">
    <name type="scientific">Bifidobacterium platyrrhinorum</name>
    <dbReference type="NCBI Taxonomy" id="2661628"/>
    <lineage>
        <taxon>Bacteria</taxon>
        <taxon>Bacillati</taxon>
        <taxon>Actinomycetota</taxon>
        <taxon>Actinomycetes</taxon>
        <taxon>Bifidobacteriales</taxon>
        <taxon>Bifidobacteriaceae</taxon>
        <taxon>Bifidobacterium</taxon>
    </lineage>
</organism>
<dbReference type="SUPFAM" id="SSF81799">
    <property type="entry name" value="Putative methyltransferase TM0872, insert domain"/>
    <property type="match status" value="1"/>
</dbReference>
<dbReference type="Gene3D" id="3.40.50.150">
    <property type="entry name" value="Vaccinia Virus protein VP39"/>
    <property type="match status" value="1"/>
</dbReference>
<dbReference type="InterPro" id="IPR029063">
    <property type="entry name" value="SAM-dependent_MTases_sf"/>
</dbReference>
<dbReference type="AlphaFoldDB" id="A0A6L9SPC3"/>
<evidence type="ECO:0000313" key="8">
    <source>
        <dbReference type="EMBL" id="NEG54377.1"/>
    </source>
</evidence>
<keyword evidence="4 6" id="KW-0808">Transferase</keyword>
<dbReference type="Pfam" id="PF01795">
    <property type="entry name" value="Methyltransf_5"/>
    <property type="match status" value="1"/>
</dbReference>
<dbReference type="EMBL" id="WHZV01000001">
    <property type="protein sequence ID" value="NEG54377.1"/>
    <property type="molecule type" value="Genomic_DNA"/>
</dbReference>
<dbReference type="InterPro" id="IPR023397">
    <property type="entry name" value="SAM-dep_MeTrfase_MraW_recog"/>
</dbReference>
<evidence type="ECO:0000256" key="3">
    <source>
        <dbReference type="ARBA" id="ARBA00022603"/>
    </source>
</evidence>
<dbReference type="Gene3D" id="1.10.150.170">
    <property type="entry name" value="Putative methyltransferase TM0872, insert domain"/>
    <property type="match status" value="1"/>
</dbReference>
<evidence type="ECO:0000313" key="9">
    <source>
        <dbReference type="Proteomes" id="UP000483293"/>
    </source>
</evidence>
<dbReference type="GO" id="GO:0071424">
    <property type="term" value="F:rRNA (cytosine-N4-)-methyltransferase activity"/>
    <property type="evidence" value="ECO:0007669"/>
    <property type="project" value="UniProtKB-UniRule"/>
</dbReference>
<dbReference type="CDD" id="cd02440">
    <property type="entry name" value="AdoMet_MTases"/>
    <property type="match status" value="1"/>
</dbReference>
<dbReference type="PANTHER" id="PTHR11265">
    <property type="entry name" value="S-ADENOSYL-METHYLTRANSFERASE MRAW"/>
    <property type="match status" value="1"/>
</dbReference>
<feature type="binding site" evidence="6">
    <location>
        <position position="170"/>
    </location>
    <ligand>
        <name>S-adenosyl-L-methionine</name>
        <dbReference type="ChEBI" id="CHEBI:59789"/>
    </ligand>
</feature>
<dbReference type="SUPFAM" id="SSF53335">
    <property type="entry name" value="S-adenosyl-L-methionine-dependent methyltransferases"/>
    <property type="match status" value="1"/>
</dbReference>
<dbReference type="InterPro" id="IPR002903">
    <property type="entry name" value="RsmH"/>
</dbReference>
<keyword evidence="5 6" id="KW-0949">S-adenosyl-L-methionine</keyword>
<dbReference type="EC" id="2.1.1.199" evidence="6"/>
<dbReference type="Proteomes" id="UP000483293">
    <property type="component" value="Unassembled WGS sequence"/>
</dbReference>
<accession>A0A6L9SPC3</accession>
<feature type="binding site" evidence="6">
    <location>
        <position position="163"/>
    </location>
    <ligand>
        <name>S-adenosyl-L-methionine</name>
        <dbReference type="ChEBI" id="CHEBI:59789"/>
    </ligand>
</feature>
<comment type="function">
    <text evidence="6">Specifically methylates the N4 position of cytidine in position 1402 (C1402) of 16S rRNA.</text>
</comment>
<comment type="subcellular location">
    <subcellularLocation>
        <location evidence="6">Cytoplasm</location>
    </subcellularLocation>
</comment>
<evidence type="ECO:0000256" key="4">
    <source>
        <dbReference type="ARBA" id="ARBA00022679"/>
    </source>
</evidence>
<comment type="catalytic activity">
    <reaction evidence="6">
        <text>cytidine(1402) in 16S rRNA + S-adenosyl-L-methionine = N(4)-methylcytidine(1402) in 16S rRNA + S-adenosyl-L-homocysteine + H(+)</text>
        <dbReference type="Rhea" id="RHEA:42928"/>
        <dbReference type="Rhea" id="RHEA-COMP:10286"/>
        <dbReference type="Rhea" id="RHEA-COMP:10287"/>
        <dbReference type="ChEBI" id="CHEBI:15378"/>
        <dbReference type="ChEBI" id="CHEBI:57856"/>
        <dbReference type="ChEBI" id="CHEBI:59789"/>
        <dbReference type="ChEBI" id="CHEBI:74506"/>
        <dbReference type="ChEBI" id="CHEBI:82748"/>
        <dbReference type="EC" id="2.1.1.199"/>
    </reaction>
</comment>
<keyword evidence="9" id="KW-1185">Reference proteome</keyword>
<feature type="binding site" evidence="6">
    <location>
        <begin position="94"/>
        <end position="96"/>
    </location>
    <ligand>
        <name>S-adenosyl-L-methionine</name>
        <dbReference type="ChEBI" id="CHEBI:59789"/>
    </ligand>
</feature>
<keyword evidence="3 6" id="KW-0489">Methyltransferase</keyword>
<evidence type="ECO:0000256" key="6">
    <source>
        <dbReference type="HAMAP-Rule" id="MF_01007"/>
    </source>
</evidence>
<dbReference type="NCBIfam" id="TIGR00006">
    <property type="entry name" value="16S rRNA (cytosine(1402)-N(4))-methyltransferase RsmH"/>
    <property type="match status" value="1"/>
</dbReference>
<evidence type="ECO:0000256" key="7">
    <source>
        <dbReference type="SAM" id="MobiDB-lite"/>
    </source>
</evidence>
<feature type="region of interest" description="Disordered" evidence="7">
    <location>
        <begin position="1"/>
        <end position="56"/>
    </location>
</feature>
<dbReference type="GO" id="GO:0005737">
    <property type="term" value="C:cytoplasm"/>
    <property type="evidence" value="ECO:0007669"/>
    <property type="project" value="UniProtKB-SubCell"/>
</dbReference>
<protein>
    <recommendedName>
        <fullName evidence="6">Ribosomal RNA small subunit methyltransferase H</fullName>
        <ecNumber evidence="6">2.1.1.199</ecNumber>
    </recommendedName>
    <alternativeName>
        <fullName evidence="6">16S rRNA m(4)C1402 methyltransferase</fullName>
    </alternativeName>
    <alternativeName>
        <fullName evidence="6">rRNA (cytosine-N(4)-)-methyltransferase RsmH</fullName>
    </alternativeName>
</protein>
<gene>
    <name evidence="6 8" type="primary">rsmH</name>
    <name evidence="8" type="ORF">GFD21_00980</name>
</gene>
<comment type="similarity">
    <text evidence="1 6">Belongs to the methyltransferase superfamily. RsmH family.</text>
</comment>
<dbReference type="GO" id="GO:0070475">
    <property type="term" value="P:rRNA base methylation"/>
    <property type="evidence" value="ECO:0007669"/>
    <property type="project" value="UniProtKB-UniRule"/>
</dbReference>
<feature type="binding site" evidence="6">
    <location>
        <position position="113"/>
    </location>
    <ligand>
        <name>S-adenosyl-L-methionine</name>
        <dbReference type="ChEBI" id="CHEBI:59789"/>
    </ligand>
</feature>
<comment type="caution">
    <text evidence="8">The sequence shown here is derived from an EMBL/GenBank/DDBJ whole genome shotgun (WGS) entry which is preliminary data.</text>
</comment>
<evidence type="ECO:0000256" key="2">
    <source>
        <dbReference type="ARBA" id="ARBA00022552"/>
    </source>
</evidence>
<evidence type="ECO:0000256" key="5">
    <source>
        <dbReference type="ARBA" id="ARBA00022691"/>
    </source>
</evidence>
<reference evidence="8 9" key="1">
    <citation type="submission" date="2019-10" db="EMBL/GenBank/DDBJ databases">
        <title>Bifidobacterium from non-human primates.</title>
        <authorList>
            <person name="Modesto M."/>
        </authorList>
    </citation>
    <scope>NUCLEOTIDE SEQUENCE [LARGE SCALE GENOMIC DNA]</scope>
    <source>
        <strain evidence="8 9">SMA15</strain>
    </source>
</reference>
<dbReference type="PANTHER" id="PTHR11265:SF0">
    <property type="entry name" value="12S RRNA N4-METHYLCYTIDINE METHYLTRANSFERASE"/>
    <property type="match status" value="1"/>
</dbReference>
<keyword evidence="6" id="KW-0963">Cytoplasm</keyword>
<proteinExistence type="inferred from homology"/>
<feature type="binding site" evidence="6">
    <location>
        <position position="142"/>
    </location>
    <ligand>
        <name>S-adenosyl-L-methionine</name>
        <dbReference type="ChEBI" id="CHEBI:59789"/>
    </ligand>
</feature>
<sequence>MGVLPVRQGAGLRRHRGRRPAGGGAVRRETTTNDAPGRARPTERTEGTSVNAADERSLDSIHQPVLLEDCVRLVTSGFGPGARPVIVDCTLGLAGHATAFLKAAPHARLVGIDRDAEALSLATERMEREGLADRFTPVHAAFDEFTEALDDHGIGRVDAVFMDLGLSSLQIDETERGFSYSHDAPLDMRMDVSQPLTAAAVLADYDERSLTDIFRTYGEERFARQIAREIVARRAQGEELTTSAQLGALVDEVVPKAHRPAGNPAKRVFQALRIEVNGELDKLARTLPQIALRLAPHGRIVVESYHSLEDKTVKTFMASGLTADVPPNMPVVPPEARPFFRELTRGALKADEAEIAANPRSASVRLRAVELVRPIPRRHIERFEQDVNASGAAGRRRRGGRN</sequence>